<dbReference type="AlphaFoldDB" id="A0A9D1T204"/>
<dbReference type="SUPFAM" id="SSF55469">
    <property type="entry name" value="FMN-dependent nitroreductase-like"/>
    <property type="match status" value="1"/>
</dbReference>
<feature type="compositionally biased region" description="Basic and acidic residues" evidence="1">
    <location>
        <begin position="154"/>
        <end position="163"/>
    </location>
</feature>
<evidence type="ECO:0000313" key="4">
    <source>
        <dbReference type="Proteomes" id="UP000886812"/>
    </source>
</evidence>
<dbReference type="PANTHER" id="PTHR23026">
    <property type="entry name" value="NADPH NITROREDUCTASE"/>
    <property type="match status" value="1"/>
</dbReference>
<feature type="domain" description="Nitroreductase" evidence="2">
    <location>
        <begin position="67"/>
        <end position="149"/>
    </location>
</feature>
<evidence type="ECO:0000256" key="1">
    <source>
        <dbReference type="SAM" id="MobiDB-lite"/>
    </source>
</evidence>
<dbReference type="PANTHER" id="PTHR23026:SF123">
    <property type="entry name" value="NAD(P)H NITROREDUCTASE RV3131-RELATED"/>
    <property type="match status" value="1"/>
</dbReference>
<name>A0A9D1T204_9BACT</name>
<evidence type="ECO:0000259" key="2">
    <source>
        <dbReference type="Pfam" id="PF00881"/>
    </source>
</evidence>
<accession>A0A9D1T204</accession>
<comment type="caution">
    <text evidence="3">The sequence shown here is derived from an EMBL/GenBank/DDBJ whole genome shotgun (WGS) entry which is preliminary data.</text>
</comment>
<feature type="region of interest" description="Disordered" evidence="1">
    <location>
        <begin position="151"/>
        <end position="172"/>
    </location>
</feature>
<dbReference type="EMBL" id="DVOG01000155">
    <property type="protein sequence ID" value="HIV04677.1"/>
    <property type="molecule type" value="Genomic_DNA"/>
</dbReference>
<dbReference type="Gene3D" id="3.40.109.10">
    <property type="entry name" value="NADH Oxidase"/>
    <property type="match status" value="1"/>
</dbReference>
<reference evidence="3" key="2">
    <citation type="journal article" date="2021" name="PeerJ">
        <title>Extensive microbial diversity within the chicken gut microbiome revealed by metagenomics and culture.</title>
        <authorList>
            <person name="Gilroy R."/>
            <person name="Ravi A."/>
            <person name="Getino M."/>
            <person name="Pursley I."/>
            <person name="Horton D.L."/>
            <person name="Alikhan N.F."/>
            <person name="Baker D."/>
            <person name="Gharbi K."/>
            <person name="Hall N."/>
            <person name="Watson M."/>
            <person name="Adriaenssens E.M."/>
            <person name="Foster-Nyarko E."/>
            <person name="Jarju S."/>
            <person name="Secka A."/>
            <person name="Antonio M."/>
            <person name="Oren A."/>
            <person name="Chaudhuri R.R."/>
            <person name="La Ragione R."/>
            <person name="Hildebrand F."/>
            <person name="Pallen M.J."/>
        </authorList>
    </citation>
    <scope>NUCLEOTIDE SEQUENCE</scope>
    <source>
        <strain evidence="3">10669</strain>
    </source>
</reference>
<dbReference type="InterPro" id="IPR000415">
    <property type="entry name" value="Nitroreductase-like"/>
</dbReference>
<organism evidence="3 4">
    <name type="scientific">Candidatus Spyradosoma merdigallinarum</name>
    <dbReference type="NCBI Taxonomy" id="2840950"/>
    <lineage>
        <taxon>Bacteria</taxon>
        <taxon>Pseudomonadati</taxon>
        <taxon>Verrucomicrobiota</taxon>
        <taxon>Opitutia</taxon>
        <taxon>Opitutia incertae sedis</taxon>
        <taxon>Candidatus Spyradosoma</taxon>
    </lineage>
</organism>
<sequence>MDNETLKTIRTRRTVRHFLNEPVSAETLETLCRSAMCAPSACNKQMWQFVVVTERADLDAMAAFLPSAKMLAQAPAAIVVCGEPAETFGFYWQQDCAAATQNLLLAAQSLGLGACWCGLFPREEPAEATAKFLGIPDGVIPMAVLAIGHPDPAAGEKPKDKWKPQKVHFGKW</sequence>
<dbReference type="InterPro" id="IPR050627">
    <property type="entry name" value="Nitroreductase/BluB"/>
</dbReference>
<evidence type="ECO:0000313" key="3">
    <source>
        <dbReference type="EMBL" id="HIV04677.1"/>
    </source>
</evidence>
<dbReference type="Proteomes" id="UP000886812">
    <property type="component" value="Unassembled WGS sequence"/>
</dbReference>
<dbReference type="InterPro" id="IPR029479">
    <property type="entry name" value="Nitroreductase"/>
</dbReference>
<dbReference type="Pfam" id="PF00881">
    <property type="entry name" value="Nitroreductase"/>
    <property type="match status" value="2"/>
</dbReference>
<feature type="domain" description="Nitroreductase" evidence="2">
    <location>
        <begin position="9"/>
        <end position="60"/>
    </location>
</feature>
<dbReference type="GO" id="GO:0016491">
    <property type="term" value="F:oxidoreductase activity"/>
    <property type="evidence" value="ECO:0007669"/>
    <property type="project" value="InterPro"/>
</dbReference>
<gene>
    <name evidence="3" type="ORF">IAC75_05980</name>
</gene>
<proteinExistence type="predicted"/>
<dbReference type="CDD" id="cd02150">
    <property type="entry name" value="nitroreductase"/>
    <property type="match status" value="1"/>
</dbReference>
<reference evidence="3" key="1">
    <citation type="submission" date="2020-10" db="EMBL/GenBank/DDBJ databases">
        <authorList>
            <person name="Gilroy R."/>
        </authorList>
    </citation>
    <scope>NUCLEOTIDE SEQUENCE</scope>
    <source>
        <strain evidence="3">10669</strain>
    </source>
</reference>
<protein>
    <submittedName>
        <fullName evidence="3">Nitroreductase family protein</fullName>
    </submittedName>
</protein>